<evidence type="ECO:0000256" key="2">
    <source>
        <dbReference type="ARBA" id="ARBA00022485"/>
    </source>
</evidence>
<dbReference type="InterPro" id="IPR007197">
    <property type="entry name" value="rSAM"/>
</dbReference>
<evidence type="ECO:0000313" key="8">
    <source>
        <dbReference type="EMBL" id="MFN2102139.1"/>
    </source>
</evidence>
<dbReference type="InterPro" id="IPR023867">
    <property type="entry name" value="Sulphatase_maturase_rSAM"/>
</dbReference>
<keyword evidence="2" id="KW-0004">4Fe-4S</keyword>
<organism evidence="8 9">
    <name type="scientific">Finegoldia dalianensis</name>
    <dbReference type="NCBI Taxonomy" id="3145239"/>
    <lineage>
        <taxon>Bacteria</taxon>
        <taxon>Bacillati</taxon>
        <taxon>Bacillota</taxon>
        <taxon>Tissierellia</taxon>
        <taxon>Tissierellales</taxon>
        <taxon>Peptoniphilaceae</taxon>
        <taxon>Finegoldia</taxon>
    </lineage>
</organism>
<dbReference type="SUPFAM" id="SSF102114">
    <property type="entry name" value="Radical SAM enzymes"/>
    <property type="match status" value="1"/>
</dbReference>
<dbReference type="CDD" id="cd01335">
    <property type="entry name" value="Radical_SAM"/>
    <property type="match status" value="1"/>
</dbReference>
<sequence length="427" mass="50128">MKKSKYNFLLKVDENVAIYNSYSNSLALLDSDDIEMYEKIEERKELPKEFQELKDMNFVLDDDDDELSKIKYELLSSRFNNSNLSLTIAPTLACNFNCSYCYEKNAENKKSMNESTENSIIEFISEQIERLNTLSISWYGGEPLLEFDSIKRLSDKIIKMCDEHNVMYTAFIVTNGYLLTREIVEQFNSLKINSIQVTLDGSKEWHDKKRILHNGNETYEIILKNLKDSYEFLPITHIRINLDNDNKNSYNQVIDDMKKFDKENKILIYIAPVENDNDSYEDCHCIQKKEFFEKILEFHETYGEDTLLYQYPYKITNFCGADAVNSLVINSNGDLYKCWSDIGFVDRKIGNINDNSNGNTNMYYDYMLYDPTEDEKCKDCKLLPFCMGGCPYQRVVNNKKACNRFKDNMEDFMKKIVRIRLKQVAGE</sequence>
<dbReference type="SFLD" id="SFLDG01386">
    <property type="entry name" value="main_SPASM_domain-containing"/>
    <property type="match status" value="1"/>
</dbReference>
<evidence type="ECO:0000259" key="7">
    <source>
        <dbReference type="PROSITE" id="PS51918"/>
    </source>
</evidence>
<evidence type="ECO:0000313" key="9">
    <source>
        <dbReference type="Proteomes" id="UP001634413"/>
    </source>
</evidence>
<name>A0ABW9KCM7_9FIRM</name>
<dbReference type="InterPro" id="IPR013785">
    <property type="entry name" value="Aldolase_TIM"/>
</dbReference>
<evidence type="ECO:0000256" key="3">
    <source>
        <dbReference type="ARBA" id="ARBA00022691"/>
    </source>
</evidence>
<dbReference type="SFLD" id="SFLDG01067">
    <property type="entry name" value="SPASM/twitch_domain_containing"/>
    <property type="match status" value="1"/>
</dbReference>
<dbReference type="PANTHER" id="PTHR43787:SF3">
    <property type="entry name" value="ARYLSULFATASE REGULATORY PROTEIN"/>
    <property type="match status" value="1"/>
</dbReference>
<dbReference type="InterPro" id="IPR058240">
    <property type="entry name" value="rSAM_sf"/>
</dbReference>
<dbReference type="PANTHER" id="PTHR43787">
    <property type="entry name" value="FEMO COFACTOR BIOSYNTHESIS PROTEIN NIFB-RELATED"/>
    <property type="match status" value="1"/>
</dbReference>
<protein>
    <submittedName>
        <fullName evidence="8">Radical SAM protein</fullName>
    </submittedName>
</protein>
<dbReference type="Proteomes" id="UP001634413">
    <property type="component" value="Unassembled WGS sequence"/>
</dbReference>
<comment type="cofactor">
    <cofactor evidence="1">
        <name>[4Fe-4S] cluster</name>
        <dbReference type="ChEBI" id="CHEBI:49883"/>
    </cofactor>
</comment>
<keyword evidence="5" id="KW-0408">Iron</keyword>
<evidence type="ECO:0000256" key="5">
    <source>
        <dbReference type="ARBA" id="ARBA00023004"/>
    </source>
</evidence>
<evidence type="ECO:0000256" key="6">
    <source>
        <dbReference type="ARBA" id="ARBA00023014"/>
    </source>
</evidence>
<keyword evidence="9" id="KW-1185">Reference proteome</keyword>
<dbReference type="PROSITE" id="PS51918">
    <property type="entry name" value="RADICAL_SAM"/>
    <property type="match status" value="1"/>
</dbReference>
<dbReference type="InterPro" id="IPR023885">
    <property type="entry name" value="4Fe4S-binding_SPASM_dom"/>
</dbReference>
<evidence type="ECO:0000256" key="1">
    <source>
        <dbReference type="ARBA" id="ARBA00001966"/>
    </source>
</evidence>
<dbReference type="RefSeq" id="WP_412701508.1">
    <property type="nucleotide sequence ID" value="NZ_JBDLBQ010000003.1"/>
</dbReference>
<comment type="caution">
    <text evidence="8">The sequence shown here is derived from an EMBL/GenBank/DDBJ whole genome shotgun (WGS) entry which is preliminary data.</text>
</comment>
<proteinExistence type="predicted"/>
<dbReference type="Pfam" id="PF04055">
    <property type="entry name" value="Radical_SAM"/>
    <property type="match status" value="1"/>
</dbReference>
<gene>
    <name evidence="8" type="ORF">ABDJ34_04365</name>
</gene>
<keyword evidence="6" id="KW-0411">Iron-sulfur</keyword>
<reference evidence="8 9" key="1">
    <citation type="journal article" date="2024" name="Anaerobe">
        <title>The identification of Finegoldia dalianensis sp. nov., isolated from the pus of a patient with skin abscess and genomic analysis of the strains belonging to Finegoldia genus.</title>
        <authorList>
            <person name="Li Y."/>
            <person name="Wang Y."/>
            <person name="Xiao D."/>
            <person name="Wang J."/>
            <person name="Jin D."/>
        </authorList>
    </citation>
    <scope>NUCLEOTIDE SEQUENCE [LARGE SCALE GENOMIC DNA]</scope>
    <source>
        <strain evidence="8 9">LY240594</strain>
    </source>
</reference>
<accession>A0ABW9KCM7</accession>
<keyword evidence="4" id="KW-0479">Metal-binding</keyword>
<feature type="domain" description="Radical SAM core" evidence="7">
    <location>
        <begin position="78"/>
        <end position="305"/>
    </location>
</feature>
<keyword evidence="3" id="KW-0949">S-adenosyl-L-methionine</keyword>
<dbReference type="SFLD" id="SFLDS00029">
    <property type="entry name" value="Radical_SAM"/>
    <property type="match status" value="1"/>
</dbReference>
<dbReference type="EMBL" id="JBDLBQ010000003">
    <property type="protein sequence ID" value="MFN2102139.1"/>
    <property type="molecule type" value="Genomic_DNA"/>
</dbReference>
<dbReference type="NCBIfam" id="TIGR04085">
    <property type="entry name" value="rSAM_more_4Fe4S"/>
    <property type="match status" value="1"/>
</dbReference>
<evidence type="ECO:0000256" key="4">
    <source>
        <dbReference type="ARBA" id="ARBA00022723"/>
    </source>
</evidence>
<dbReference type="Gene3D" id="3.20.20.70">
    <property type="entry name" value="Aldolase class I"/>
    <property type="match status" value="1"/>
</dbReference>
<dbReference type="SFLD" id="SFLDG01384">
    <property type="entry name" value="thioether_bond_formation_requi"/>
    <property type="match status" value="1"/>
</dbReference>